<evidence type="ECO:0000256" key="1">
    <source>
        <dbReference type="ARBA" id="ARBA00005260"/>
    </source>
</evidence>
<keyword evidence="2" id="KW-0238">DNA-binding</keyword>
<comment type="similarity">
    <text evidence="1">Belongs to the FrmR/RcnR family.</text>
</comment>
<organism evidence="2 3">
    <name type="scientific">Pseudochelatococcus contaminans</name>
    <dbReference type="NCBI Taxonomy" id="1538103"/>
    <lineage>
        <taxon>Bacteria</taxon>
        <taxon>Pseudomonadati</taxon>
        <taxon>Pseudomonadota</taxon>
        <taxon>Alphaproteobacteria</taxon>
        <taxon>Hyphomicrobiales</taxon>
        <taxon>Chelatococcaceae</taxon>
        <taxon>Pseudochelatococcus</taxon>
    </lineage>
</organism>
<accession>A0A7W6EG42</accession>
<dbReference type="PANTHER" id="PTHR33677">
    <property type="entry name" value="TRANSCRIPTIONAL REPRESSOR FRMR-RELATED"/>
    <property type="match status" value="1"/>
</dbReference>
<sequence length="95" mass="10588">MPHSPEEKKRALTRLRRIKGQAEALERAVEAGTECGVLLQQIAALRGAANGLMAEVLESHMRETFGQRQENASGGFADHDADIEEIMRLLRTYLK</sequence>
<evidence type="ECO:0000313" key="2">
    <source>
        <dbReference type="EMBL" id="MBB3808702.1"/>
    </source>
</evidence>
<protein>
    <submittedName>
        <fullName evidence="2">DNA-binding FrmR family transcriptional regulator</fullName>
    </submittedName>
</protein>
<proteinExistence type="inferred from homology"/>
<dbReference type="CDD" id="cd10153">
    <property type="entry name" value="RcnR-FrmR-like_DUF156"/>
    <property type="match status" value="1"/>
</dbReference>
<dbReference type="GO" id="GO:0046872">
    <property type="term" value="F:metal ion binding"/>
    <property type="evidence" value="ECO:0007669"/>
    <property type="project" value="InterPro"/>
</dbReference>
<evidence type="ECO:0000313" key="3">
    <source>
        <dbReference type="Proteomes" id="UP000537592"/>
    </source>
</evidence>
<dbReference type="Pfam" id="PF02583">
    <property type="entry name" value="Trns_repr_metal"/>
    <property type="match status" value="1"/>
</dbReference>
<keyword evidence="3" id="KW-1185">Reference proteome</keyword>
<reference evidence="2 3" key="1">
    <citation type="submission" date="2020-08" db="EMBL/GenBank/DDBJ databases">
        <title>Genomic Encyclopedia of Type Strains, Phase IV (KMG-IV): sequencing the most valuable type-strain genomes for metagenomic binning, comparative biology and taxonomic classification.</title>
        <authorList>
            <person name="Goeker M."/>
        </authorList>
    </citation>
    <scope>NUCLEOTIDE SEQUENCE [LARGE SCALE GENOMIC DNA]</scope>
    <source>
        <strain evidence="2 3">DSM 28760</strain>
    </source>
</reference>
<gene>
    <name evidence="2" type="ORF">FHS81_000756</name>
</gene>
<dbReference type="Proteomes" id="UP000537592">
    <property type="component" value="Unassembled WGS sequence"/>
</dbReference>
<dbReference type="PANTHER" id="PTHR33677:SF5">
    <property type="entry name" value="TRANSCRIPTIONAL REPRESSOR FRMR"/>
    <property type="match status" value="1"/>
</dbReference>
<comment type="caution">
    <text evidence="2">The sequence shown here is derived from an EMBL/GenBank/DDBJ whole genome shotgun (WGS) entry which is preliminary data.</text>
</comment>
<dbReference type="GO" id="GO:0003677">
    <property type="term" value="F:DNA binding"/>
    <property type="evidence" value="ECO:0007669"/>
    <property type="project" value="UniProtKB-KW"/>
</dbReference>
<dbReference type="InterPro" id="IPR038390">
    <property type="entry name" value="Metal_Tscrpt_repr_sf"/>
</dbReference>
<dbReference type="GO" id="GO:0045892">
    <property type="term" value="P:negative regulation of DNA-templated transcription"/>
    <property type="evidence" value="ECO:0007669"/>
    <property type="project" value="UniProtKB-ARBA"/>
</dbReference>
<name>A0A7W6EG42_9HYPH</name>
<dbReference type="EMBL" id="JACICC010000001">
    <property type="protein sequence ID" value="MBB3808702.1"/>
    <property type="molecule type" value="Genomic_DNA"/>
</dbReference>
<dbReference type="Gene3D" id="1.20.58.1000">
    <property type="entry name" value="Metal-sensitive repressor, helix protomer"/>
    <property type="match status" value="1"/>
</dbReference>
<dbReference type="RefSeq" id="WP_183750663.1">
    <property type="nucleotide sequence ID" value="NZ_JACICC010000001.1"/>
</dbReference>
<dbReference type="InterPro" id="IPR003735">
    <property type="entry name" value="Metal_Tscrpt_repr"/>
</dbReference>
<dbReference type="AlphaFoldDB" id="A0A7W6EG42"/>